<reference evidence="3" key="1">
    <citation type="submission" date="2022-07" db="EMBL/GenBank/DDBJ databases">
        <title>Chromosome-level genome of Muraenolepis orangiensis.</title>
        <authorList>
            <person name="Kim J."/>
        </authorList>
    </citation>
    <scope>NUCLEOTIDE SEQUENCE</scope>
    <source>
        <strain evidence="3">KU_S4_2022</strain>
        <tissue evidence="3">Muscle</tissue>
    </source>
</reference>
<comment type="caution">
    <text evidence="3">The sequence shown here is derived from an EMBL/GenBank/DDBJ whole genome shotgun (WGS) entry which is preliminary data.</text>
</comment>
<name>A0A9Q0DKQ3_9TELE</name>
<dbReference type="PANTHER" id="PTHR14429:SF5">
    <property type="entry name" value="AUTISM SUSCEPTIBILITY GENE 2 PROTEIN"/>
    <property type="match status" value="1"/>
</dbReference>
<proteinExistence type="predicted"/>
<gene>
    <name evidence="3" type="ORF">NHX12_010153</name>
</gene>
<sequence length="102" mass="10939">MDGPRSGALRKKRKSRATRDRVRGPGRIANGHAGASPTLPALRFSSDSEKEGGRGPARPPRPPRRKRKESTSAEEDIIDGFSIAGFISLDALECSWPVADGS</sequence>
<protein>
    <submittedName>
        <fullName evidence="3">Uncharacterized protein</fullName>
    </submittedName>
</protein>
<dbReference type="EMBL" id="JANIIK010000115">
    <property type="protein sequence ID" value="KAJ3589308.1"/>
    <property type="molecule type" value="Genomic_DNA"/>
</dbReference>
<dbReference type="Proteomes" id="UP001148018">
    <property type="component" value="Unassembled WGS sequence"/>
</dbReference>
<keyword evidence="1" id="KW-0597">Phosphoprotein</keyword>
<dbReference type="InterPro" id="IPR023246">
    <property type="entry name" value="AUTS2"/>
</dbReference>
<organism evidence="3 4">
    <name type="scientific">Muraenolepis orangiensis</name>
    <name type="common">Patagonian moray cod</name>
    <dbReference type="NCBI Taxonomy" id="630683"/>
    <lineage>
        <taxon>Eukaryota</taxon>
        <taxon>Metazoa</taxon>
        <taxon>Chordata</taxon>
        <taxon>Craniata</taxon>
        <taxon>Vertebrata</taxon>
        <taxon>Euteleostomi</taxon>
        <taxon>Actinopterygii</taxon>
        <taxon>Neopterygii</taxon>
        <taxon>Teleostei</taxon>
        <taxon>Neoteleostei</taxon>
        <taxon>Acanthomorphata</taxon>
        <taxon>Zeiogadaria</taxon>
        <taxon>Gadariae</taxon>
        <taxon>Gadiformes</taxon>
        <taxon>Muraenolepidoidei</taxon>
        <taxon>Muraenolepididae</taxon>
        <taxon>Muraenolepis</taxon>
    </lineage>
</organism>
<dbReference type="AlphaFoldDB" id="A0A9Q0DKQ3"/>
<keyword evidence="4" id="KW-1185">Reference proteome</keyword>
<dbReference type="PANTHER" id="PTHR14429">
    <property type="entry name" value="FIBROSIN FAMILY MEMBER"/>
    <property type="match status" value="1"/>
</dbReference>
<dbReference type="OrthoDB" id="8964459at2759"/>
<accession>A0A9Q0DKQ3</accession>
<feature type="region of interest" description="Disordered" evidence="2">
    <location>
        <begin position="1"/>
        <end position="74"/>
    </location>
</feature>
<evidence type="ECO:0000256" key="1">
    <source>
        <dbReference type="ARBA" id="ARBA00022553"/>
    </source>
</evidence>
<evidence type="ECO:0000313" key="4">
    <source>
        <dbReference type="Proteomes" id="UP001148018"/>
    </source>
</evidence>
<evidence type="ECO:0000256" key="2">
    <source>
        <dbReference type="SAM" id="MobiDB-lite"/>
    </source>
</evidence>
<evidence type="ECO:0000313" key="3">
    <source>
        <dbReference type="EMBL" id="KAJ3589308.1"/>
    </source>
</evidence>